<keyword evidence="4 12" id="KW-0479">Metal-binding</keyword>
<evidence type="ECO:0000256" key="11">
    <source>
        <dbReference type="ARBA" id="ARBA00048017"/>
    </source>
</evidence>
<dbReference type="PANTHER" id="PTHR13808:SF1">
    <property type="entry name" value="HISTONE ACETYLTRANSFERASE"/>
    <property type="match status" value="1"/>
</dbReference>
<evidence type="ECO:0000256" key="7">
    <source>
        <dbReference type="ARBA" id="ARBA00022853"/>
    </source>
</evidence>
<sequence>MIYVLICAMCVGHPQRMEKLGFENDDGSVPAEHKQANPQETRKQAIQRCIRSLVHACQCHDAHCPRPMCQKMNRAIRHTKNCKRKTNGGCNICKQLIALSCYHARHCQELKCPVPYCPNIKHKIKLKQQQLQQKSVHFH</sequence>
<dbReference type="InterPro" id="IPR035898">
    <property type="entry name" value="TAZ_dom_sf"/>
</dbReference>
<evidence type="ECO:0000259" key="13">
    <source>
        <dbReference type="PROSITE" id="PS50134"/>
    </source>
</evidence>
<name>A0ABM5J4P4_DRORH</name>
<accession>A0ABM5J4P4</accession>
<evidence type="ECO:0000313" key="15">
    <source>
        <dbReference type="Proteomes" id="UP001652680"/>
    </source>
</evidence>
<dbReference type="SMART" id="SM00551">
    <property type="entry name" value="ZnF_TAZ"/>
    <property type="match status" value="1"/>
</dbReference>
<dbReference type="EnsemblMetazoa" id="XM_044457859.1">
    <property type="protein sequence ID" value="XP_044313794.1"/>
    <property type="gene ID" value="LOC108049383"/>
</dbReference>
<keyword evidence="10" id="KW-0539">Nucleus</keyword>
<dbReference type="Pfam" id="PF02135">
    <property type="entry name" value="zf-TAZ"/>
    <property type="match status" value="1"/>
</dbReference>
<keyword evidence="6 12" id="KW-0862">Zinc</keyword>
<evidence type="ECO:0000256" key="2">
    <source>
        <dbReference type="ARBA" id="ARBA00013184"/>
    </source>
</evidence>
<organism evidence="14 15">
    <name type="scientific">Drosophila rhopaloa</name>
    <name type="common">Fruit fly</name>
    <dbReference type="NCBI Taxonomy" id="1041015"/>
    <lineage>
        <taxon>Eukaryota</taxon>
        <taxon>Metazoa</taxon>
        <taxon>Ecdysozoa</taxon>
        <taxon>Arthropoda</taxon>
        <taxon>Hexapoda</taxon>
        <taxon>Insecta</taxon>
        <taxon>Pterygota</taxon>
        <taxon>Neoptera</taxon>
        <taxon>Endopterygota</taxon>
        <taxon>Diptera</taxon>
        <taxon>Brachycera</taxon>
        <taxon>Muscomorpha</taxon>
        <taxon>Ephydroidea</taxon>
        <taxon>Drosophilidae</taxon>
        <taxon>Drosophila</taxon>
        <taxon>Sophophora</taxon>
    </lineage>
</organism>
<dbReference type="Gene3D" id="1.20.1020.10">
    <property type="entry name" value="TAZ domain"/>
    <property type="match status" value="1"/>
</dbReference>
<comment type="subcellular location">
    <subcellularLocation>
        <location evidence="1">Nucleus</location>
    </subcellularLocation>
</comment>
<evidence type="ECO:0000256" key="1">
    <source>
        <dbReference type="ARBA" id="ARBA00004123"/>
    </source>
</evidence>
<evidence type="ECO:0000256" key="4">
    <source>
        <dbReference type="ARBA" id="ARBA00022723"/>
    </source>
</evidence>
<evidence type="ECO:0000256" key="5">
    <source>
        <dbReference type="ARBA" id="ARBA00022771"/>
    </source>
</evidence>
<comment type="catalytic activity">
    <reaction evidence="11">
        <text>L-lysyl-[protein] + acetyl-CoA = N(6)-acetyl-L-lysyl-[protein] + CoA + H(+)</text>
        <dbReference type="Rhea" id="RHEA:45948"/>
        <dbReference type="Rhea" id="RHEA-COMP:9752"/>
        <dbReference type="Rhea" id="RHEA-COMP:10731"/>
        <dbReference type="ChEBI" id="CHEBI:15378"/>
        <dbReference type="ChEBI" id="CHEBI:29969"/>
        <dbReference type="ChEBI" id="CHEBI:57287"/>
        <dbReference type="ChEBI" id="CHEBI:57288"/>
        <dbReference type="ChEBI" id="CHEBI:61930"/>
        <dbReference type="EC" id="2.3.1.48"/>
    </reaction>
</comment>
<keyword evidence="3" id="KW-0808">Transferase</keyword>
<keyword evidence="8" id="KW-0805">Transcription regulation</keyword>
<evidence type="ECO:0000256" key="9">
    <source>
        <dbReference type="ARBA" id="ARBA00023163"/>
    </source>
</evidence>
<keyword evidence="7" id="KW-0156">Chromatin regulator</keyword>
<evidence type="ECO:0000256" key="3">
    <source>
        <dbReference type="ARBA" id="ARBA00022679"/>
    </source>
</evidence>
<evidence type="ECO:0000256" key="12">
    <source>
        <dbReference type="PROSITE-ProRule" id="PRU00203"/>
    </source>
</evidence>
<keyword evidence="15" id="KW-1185">Reference proteome</keyword>
<dbReference type="PROSITE" id="PS50134">
    <property type="entry name" value="ZF_TAZ"/>
    <property type="match status" value="1"/>
</dbReference>
<proteinExistence type="predicted"/>
<dbReference type="EC" id="2.3.1.48" evidence="2"/>
<evidence type="ECO:0000256" key="10">
    <source>
        <dbReference type="ARBA" id="ARBA00023242"/>
    </source>
</evidence>
<protein>
    <recommendedName>
        <fullName evidence="2">histone acetyltransferase</fullName>
        <ecNumber evidence="2">2.3.1.48</ecNumber>
    </recommendedName>
</protein>
<evidence type="ECO:0000256" key="8">
    <source>
        <dbReference type="ARBA" id="ARBA00023015"/>
    </source>
</evidence>
<feature type="domain" description="TAZ-type" evidence="13">
    <location>
        <begin position="39"/>
        <end position="120"/>
    </location>
</feature>
<evidence type="ECO:0000256" key="6">
    <source>
        <dbReference type="ARBA" id="ARBA00022833"/>
    </source>
</evidence>
<dbReference type="SUPFAM" id="SSF57933">
    <property type="entry name" value="TAZ domain"/>
    <property type="match status" value="1"/>
</dbReference>
<evidence type="ECO:0000313" key="14">
    <source>
        <dbReference type="EnsemblMetazoa" id="XP_044313794.1"/>
    </source>
</evidence>
<reference evidence="15" key="1">
    <citation type="journal article" date="2021" name="Elife">
        <title>Highly contiguous assemblies of 101 drosophilid genomes.</title>
        <authorList>
            <person name="Kim B.Y."/>
            <person name="Wang J.R."/>
            <person name="Miller D.E."/>
            <person name="Barmina O."/>
            <person name="Delaney E."/>
            <person name="Thompson A."/>
            <person name="Comeault A.A."/>
            <person name="Peede D."/>
            <person name="D'Agostino E.R."/>
            <person name="Pelaez J."/>
            <person name="Aguilar J.M."/>
            <person name="Haji D."/>
            <person name="Matsunaga T."/>
            <person name="Armstrong E.E."/>
            <person name="Zych M."/>
            <person name="Ogawa Y."/>
            <person name="Stamenkovic-Radak M."/>
            <person name="Jelic M."/>
            <person name="Veselinovic M.S."/>
            <person name="Tanaskovic M."/>
            <person name="Eric P."/>
            <person name="Gao J.J."/>
            <person name="Katoh T.K."/>
            <person name="Toda M.J."/>
            <person name="Watabe H."/>
            <person name="Watada M."/>
            <person name="Davis J.S."/>
            <person name="Moyle L.C."/>
            <person name="Manoli G."/>
            <person name="Bertolini E."/>
            <person name="Kostal V."/>
            <person name="Hawley R.S."/>
            <person name="Takahashi A."/>
            <person name="Jones C.D."/>
            <person name="Price D.K."/>
            <person name="Whiteman N."/>
            <person name="Kopp A."/>
            <person name="Matute D.R."/>
            <person name="Petrov D.A."/>
        </authorList>
    </citation>
    <scope>NUCLEOTIDE SEQUENCE [LARGE SCALE GENOMIC DNA]</scope>
</reference>
<gene>
    <name evidence="14" type="primary">108049383</name>
</gene>
<keyword evidence="5 12" id="KW-0863">Zinc-finger</keyword>
<dbReference type="PANTHER" id="PTHR13808">
    <property type="entry name" value="CBP/P300-RELATED"/>
    <property type="match status" value="1"/>
</dbReference>
<dbReference type="Proteomes" id="UP001652680">
    <property type="component" value="Unassembled WGS sequence"/>
</dbReference>
<reference evidence="14" key="2">
    <citation type="submission" date="2025-05" db="UniProtKB">
        <authorList>
            <consortium name="EnsemblMetazoa"/>
        </authorList>
    </citation>
    <scope>IDENTIFICATION</scope>
</reference>
<dbReference type="InterPro" id="IPR013178">
    <property type="entry name" value="Histone_AcTrfase_Rtt109/CBP"/>
</dbReference>
<dbReference type="InterPro" id="IPR000197">
    <property type="entry name" value="Znf_TAZ"/>
</dbReference>
<feature type="zinc finger region" description="TAZ-type" evidence="12">
    <location>
        <begin position="39"/>
        <end position="120"/>
    </location>
</feature>
<keyword evidence="9" id="KW-0804">Transcription</keyword>